<organism evidence="1 2">
    <name type="scientific">Acaulospora colombiana</name>
    <dbReference type="NCBI Taxonomy" id="27376"/>
    <lineage>
        <taxon>Eukaryota</taxon>
        <taxon>Fungi</taxon>
        <taxon>Fungi incertae sedis</taxon>
        <taxon>Mucoromycota</taxon>
        <taxon>Glomeromycotina</taxon>
        <taxon>Glomeromycetes</taxon>
        <taxon>Diversisporales</taxon>
        <taxon>Acaulosporaceae</taxon>
        <taxon>Acaulospora</taxon>
    </lineage>
</organism>
<evidence type="ECO:0000313" key="2">
    <source>
        <dbReference type="Proteomes" id="UP000789525"/>
    </source>
</evidence>
<gene>
    <name evidence="1" type="ORF">ACOLOM_LOCUS8074</name>
</gene>
<dbReference type="Proteomes" id="UP000789525">
    <property type="component" value="Unassembled WGS sequence"/>
</dbReference>
<evidence type="ECO:0000313" key="1">
    <source>
        <dbReference type="EMBL" id="CAG8645256.1"/>
    </source>
</evidence>
<feature type="non-terminal residue" evidence="1">
    <location>
        <position position="66"/>
    </location>
</feature>
<reference evidence="1" key="1">
    <citation type="submission" date="2021-06" db="EMBL/GenBank/DDBJ databases">
        <authorList>
            <person name="Kallberg Y."/>
            <person name="Tangrot J."/>
            <person name="Rosling A."/>
        </authorList>
    </citation>
    <scope>NUCLEOTIDE SEQUENCE</scope>
    <source>
        <strain evidence="1">CL356</strain>
    </source>
</reference>
<keyword evidence="2" id="KW-1185">Reference proteome</keyword>
<name>A0ACA9NEA3_9GLOM</name>
<accession>A0ACA9NEA3</accession>
<proteinExistence type="predicted"/>
<comment type="caution">
    <text evidence="1">The sequence shown here is derived from an EMBL/GenBank/DDBJ whole genome shotgun (WGS) entry which is preliminary data.</text>
</comment>
<protein>
    <submittedName>
        <fullName evidence="1">3304_t:CDS:1</fullName>
    </submittedName>
</protein>
<dbReference type="EMBL" id="CAJVPT010020018">
    <property type="protein sequence ID" value="CAG8645256.1"/>
    <property type="molecule type" value="Genomic_DNA"/>
</dbReference>
<sequence>MSNLSDIDFFFYSSFAEKAKRPPPIGSHMERLEEDSLNDKSAHRQLGLYMRDLGKVHIPSLPPPIG</sequence>